<accession>A0A2B7ZGJ9</accession>
<dbReference type="SUPFAM" id="SSF56112">
    <property type="entry name" value="Protein kinase-like (PK-like)"/>
    <property type="match status" value="1"/>
</dbReference>
<organism evidence="2 3">
    <name type="scientific">[Emmonsia] crescens</name>
    <dbReference type="NCBI Taxonomy" id="73230"/>
    <lineage>
        <taxon>Eukaryota</taxon>
        <taxon>Fungi</taxon>
        <taxon>Dikarya</taxon>
        <taxon>Ascomycota</taxon>
        <taxon>Pezizomycotina</taxon>
        <taxon>Eurotiomycetes</taxon>
        <taxon>Eurotiomycetidae</taxon>
        <taxon>Onygenales</taxon>
        <taxon>Ajellomycetaceae</taxon>
        <taxon>Emergomyces</taxon>
    </lineage>
</organism>
<evidence type="ECO:0000313" key="2">
    <source>
        <dbReference type="EMBL" id="PGH32298.1"/>
    </source>
</evidence>
<comment type="caution">
    <text evidence="2">The sequence shown here is derived from an EMBL/GenBank/DDBJ whole genome shotgun (WGS) entry which is preliminary data.</text>
</comment>
<keyword evidence="3" id="KW-1185">Reference proteome</keyword>
<gene>
    <name evidence="2" type="ORF">GX50_04893</name>
</gene>
<dbReference type="InterPro" id="IPR011009">
    <property type="entry name" value="Kinase-like_dom_sf"/>
</dbReference>
<protein>
    <recommendedName>
        <fullName evidence="4">Protein kinase domain-containing protein</fullName>
    </recommendedName>
</protein>
<dbReference type="Gene3D" id="1.10.510.10">
    <property type="entry name" value="Transferase(Phosphotransferase) domain 1"/>
    <property type="match status" value="1"/>
</dbReference>
<sequence>MEEQGEDEKKAFLHMIQMMLQYLPSDRATIQDVVESEWMQKWAFPANSYVEMDELQHPARKLRRKRPRTDYGNPVYEA</sequence>
<evidence type="ECO:0000313" key="3">
    <source>
        <dbReference type="Proteomes" id="UP000226031"/>
    </source>
</evidence>
<dbReference type="Proteomes" id="UP000226031">
    <property type="component" value="Unassembled WGS sequence"/>
</dbReference>
<dbReference type="AlphaFoldDB" id="A0A2B7ZGJ9"/>
<dbReference type="EMBL" id="PDND01000097">
    <property type="protein sequence ID" value="PGH32298.1"/>
    <property type="molecule type" value="Genomic_DNA"/>
</dbReference>
<proteinExistence type="predicted"/>
<dbReference type="VEuPathDB" id="FungiDB:EMCG_04191"/>
<feature type="region of interest" description="Disordered" evidence="1">
    <location>
        <begin position="59"/>
        <end position="78"/>
    </location>
</feature>
<name>A0A2B7ZGJ9_9EURO</name>
<evidence type="ECO:0000256" key="1">
    <source>
        <dbReference type="SAM" id="MobiDB-lite"/>
    </source>
</evidence>
<reference evidence="2 3" key="1">
    <citation type="submission" date="2017-10" db="EMBL/GenBank/DDBJ databases">
        <title>Comparative genomics in systemic dimorphic fungi from Ajellomycetaceae.</title>
        <authorList>
            <person name="Munoz J.F."/>
            <person name="Mcewen J.G."/>
            <person name="Clay O.K."/>
            <person name="Cuomo C.A."/>
        </authorList>
    </citation>
    <scope>NUCLEOTIDE SEQUENCE [LARGE SCALE GENOMIC DNA]</scope>
    <source>
        <strain evidence="2 3">UAMH4076</strain>
    </source>
</reference>
<evidence type="ECO:0008006" key="4">
    <source>
        <dbReference type="Google" id="ProtNLM"/>
    </source>
</evidence>